<organism evidence="3 4">
    <name type="scientific">Intestinimonas butyriciproducens</name>
    <dbReference type="NCBI Taxonomy" id="1297617"/>
    <lineage>
        <taxon>Bacteria</taxon>
        <taxon>Bacillati</taxon>
        <taxon>Bacillota</taxon>
        <taxon>Clostridia</taxon>
        <taxon>Eubacteriales</taxon>
        <taxon>Intestinimonas</taxon>
    </lineage>
</organism>
<reference evidence="3 4" key="1">
    <citation type="journal article" date="2015" name="Nat. Commun.">
        <title>Production of butyrate from lysine and the Amadori product fructoselysine by a human gut commensal.</title>
        <authorList>
            <person name="Bui T.P."/>
            <person name="Ritari J."/>
            <person name="Boeren S."/>
            <person name="de Waard P."/>
            <person name="Plugge C.M."/>
            <person name="de Vos W.M."/>
        </authorList>
    </citation>
    <scope>NUCLEOTIDE SEQUENCE [LARGE SCALE GENOMIC DNA]</scope>
    <source>
        <strain evidence="3 4">AF211</strain>
    </source>
</reference>
<gene>
    <name evidence="3" type="ORF">IB211_01166</name>
</gene>
<dbReference type="CDD" id="cd00093">
    <property type="entry name" value="HTH_XRE"/>
    <property type="match status" value="1"/>
</dbReference>
<evidence type="ECO:0000259" key="2">
    <source>
        <dbReference type="PROSITE" id="PS50943"/>
    </source>
</evidence>
<dbReference type="Pfam" id="PF01381">
    <property type="entry name" value="HTH_3"/>
    <property type="match status" value="1"/>
</dbReference>
<keyword evidence="4" id="KW-1185">Reference proteome</keyword>
<name>A0A0S2W335_9FIRM</name>
<dbReference type="EMBL" id="CP011307">
    <property type="protein sequence ID" value="ALP93559.1"/>
    <property type="molecule type" value="Genomic_DNA"/>
</dbReference>
<sequence length="72" mass="8239">MVIVLVDYVGIIKARRKKFGYSQYKMAALVGITQPFYNEIERGTKKPSLEVFFKICEVLHISVMSEASDDHV</sequence>
<dbReference type="Proteomes" id="UP000064844">
    <property type="component" value="Chromosome"/>
</dbReference>
<proteinExistence type="predicted"/>
<accession>A0A0S2W335</accession>
<dbReference type="STRING" id="1297617.IB211_01166"/>
<evidence type="ECO:0000256" key="1">
    <source>
        <dbReference type="ARBA" id="ARBA00023125"/>
    </source>
</evidence>
<protein>
    <recommendedName>
        <fullName evidence="2">HTH cro/C1-type domain-containing protein</fullName>
    </recommendedName>
</protein>
<dbReference type="SMART" id="SM00530">
    <property type="entry name" value="HTH_XRE"/>
    <property type="match status" value="1"/>
</dbReference>
<evidence type="ECO:0000313" key="4">
    <source>
        <dbReference type="Proteomes" id="UP000064844"/>
    </source>
</evidence>
<dbReference type="SUPFAM" id="SSF47413">
    <property type="entry name" value="lambda repressor-like DNA-binding domains"/>
    <property type="match status" value="1"/>
</dbReference>
<dbReference type="GO" id="GO:0003677">
    <property type="term" value="F:DNA binding"/>
    <property type="evidence" value="ECO:0007669"/>
    <property type="project" value="UniProtKB-KW"/>
</dbReference>
<dbReference type="PROSITE" id="PS50943">
    <property type="entry name" value="HTH_CROC1"/>
    <property type="match status" value="1"/>
</dbReference>
<dbReference type="PANTHER" id="PTHR46558:SF4">
    <property type="entry name" value="DNA-BIDING PHAGE PROTEIN"/>
    <property type="match status" value="1"/>
</dbReference>
<keyword evidence="1" id="KW-0238">DNA-binding</keyword>
<dbReference type="PANTHER" id="PTHR46558">
    <property type="entry name" value="TRACRIPTIONAL REGULATORY PROTEIN-RELATED-RELATED"/>
    <property type="match status" value="1"/>
</dbReference>
<dbReference type="Gene3D" id="1.10.260.40">
    <property type="entry name" value="lambda repressor-like DNA-binding domains"/>
    <property type="match status" value="1"/>
</dbReference>
<evidence type="ECO:0000313" key="3">
    <source>
        <dbReference type="EMBL" id="ALP93559.1"/>
    </source>
</evidence>
<dbReference type="GeneID" id="93229654"/>
<dbReference type="InterPro" id="IPR010982">
    <property type="entry name" value="Lambda_DNA-bd_dom_sf"/>
</dbReference>
<dbReference type="RefSeq" id="WP_207735840.1">
    <property type="nucleotide sequence ID" value="NZ_CALICV010000047.1"/>
</dbReference>
<reference evidence="4" key="2">
    <citation type="submission" date="2015-04" db="EMBL/GenBank/DDBJ databases">
        <title>A butyrogenic pathway from the amino acid lysine in a human gut commensal.</title>
        <authorList>
            <person name="de Vos W.M."/>
            <person name="Bui N.T.P."/>
            <person name="Plugge C.M."/>
            <person name="Ritari J."/>
        </authorList>
    </citation>
    <scope>NUCLEOTIDE SEQUENCE [LARGE SCALE GENOMIC DNA]</scope>
    <source>
        <strain evidence="4">AF211</strain>
    </source>
</reference>
<dbReference type="AlphaFoldDB" id="A0A0S2W335"/>
<dbReference type="InterPro" id="IPR001387">
    <property type="entry name" value="Cro/C1-type_HTH"/>
</dbReference>
<dbReference type="KEGG" id="ibu:IB211_01166"/>
<feature type="domain" description="HTH cro/C1-type" evidence="2">
    <location>
        <begin position="12"/>
        <end position="63"/>
    </location>
</feature>